<keyword evidence="2" id="KW-0378">Hydrolase</keyword>
<dbReference type="InterPro" id="IPR051056">
    <property type="entry name" value="Glycosyl_Hydrolase_73"/>
</dbReference>
<evidence type="ECO:0000256" key="3">
    <source>
        <dbReference type="SAM" id="Phobius"/>
    </source>
</evidence>
<gene>
    <name evidence="5" type="ORF">A9Q68_03375</name>
</gene>
<comment type="caution">
    <text evidence="5">The sequence shown here is derived from an EMBL/GenBank/DDBJ whole genome shotgun (WGS) entry which is preliminary data.</text>
</comment>
<dbReference type="GO" id="GO:0004040">
    <property type="term" value="F:amidase activity"/>
    <property type="evidence" value="ECO:0007669"/>
    <property type="project" value="InterPro"/>
</dbReference>
<evidence type="ECO:0000256" key="1">
    <source>
        <dbReference type="ARBA" id="ARBA00010266"/>
    </source>
</evidence>
<keyword evidence="3" id="KW-0472">Membrane</keyword>
<keyword evidence="3" id="KW-0812">Transmembrane</keyword>
<keyword evidence="3" id="KW-1133">Transmembrane helix</keyword>
<sequence length="205" mass="23410">MATNRRSGRKKSSKSASRLEFQKRVMLIILLCFLTSFLSLRYYKDKLSAYAGNPTMHFLSRTARPAQTVAQKNDLYSSIMLAQAILESNNGLSQLSQKPYYNFFGIKGEYQGKSVILPTNEDDGDGNLYQIDAKFRQYGTATNAFNDYARVLSDPLYQKTHKSQSKSYSEASKVLTGSYATDTTYHEKLNRIISVYRLDLFDYPF</sequence>
<proteinExistence type="inferred from homology"/>
<dbReference type="Pfam" id="PF01832">
    <property type="entry name" value="Glucosaminidase"/>
    <property type="match status" value="1"/>
</dbReference>
<dbReference type="InterPro" id="IPR002901">
    <property type="entry name" value="MGlyc_endo_b_GlcNAc-like_dom"/>
</dbReference>
<evidence type="ECO:0000313" key="5">
    <source>
        <dbReference type="EMBL" id="OJF72601.1"/>
    </source>
</evidence>
<dbReference type="AlphaFoldDB" id="A0A1L8MPA2"/>
<protein>
    <submittedName>
        <fullName evidence="5">N-acetylmuramidase</fullName>
    </submittedName>
</protein>
<feature type="transmembrane region" description="Helical" evidence="3">
    <location>
        <begin position="21"/>
        <end position="43"/>
    </location>
</feature>
<dbReference type="OrthoDB" id="2155627at2"/>
<dbReference type="STRING" id="1856638.A9Q68_03375"/>
<dbReference type="RefSeq" id="WP_071793285.1">
    <property type="nucleotide sequence ID" value="NZ_LZDD01000001.1"/>
</dbReference>
<name>A0A1L8MPA2_9STRE</name>
<dbReference type="EMBL" id="LZDD01000001">
    <property type="protein sequence ID" value="OJF72601.1"/>
    <property type="molecule type" value="Genomic_DNA"/>
</dbReference>
<evidence type="ECO:0000313" key="6">
    <source>
        <dbReference type="Proteomes" id="UP000182015"/>
    </source>
</evidence>
<evidence type="ECO:0000256" key="2">
    <source>
        <dbReference type="ARBA" id="ARBA00022801"/>
    </source>
</evidence>
<reference evidence="6" key="1">
    <citation type="submission" date="2016-06" db="EMBL/GenBank/DDBJ databases">
        <authorList>
            <person name="de Vries S.P.W."/>
            <person name="Hadjirin N.F."/>
            <person name="Lay E.M."/>
            <person name="Zadoks R.N."/>
            <person name="Peacock S.J."/>
            <person name="Parkhill J."/>
            <person name="Grant A.J."/>
            <person name="Mcdougall S."/>
            <person name="Holmes M.A."/>
        </authorList>
    </citation>
    <scope>NUCLEOTIDE SEQUENCE [LARGE SCALE GENOMIC DNA]</scope>
    <source>
        <strain evidence="6">NZ1587</strain>
    </source>
</reference>
<dbReference type="SMART" id="SM00047">
    <property type="entry name" value="LYZ2"/>
    <property type="match status" value="1"/>
</dbReference>
<organism evidence="5 6">
    <name type="scientific">Streptococcus bovimastitidis</name>
    <dbReference type="NCBI Taxonomy" id="1856638"/>
    <lineage>
        <taxon>Bacteria</taxon>
        <taxon>Bacillati</taxon>
        <taxon>Bacillota</taxon>
        <taxon>Bacilli</taxon>
        <taxon>Lactobacillales</taxon>
        <taxon>Streptococcaceae</taxon>
        <taxon>Streptococcus</taxon>
    </lineage>
</organism>
<evidence type="ECO:0000259" key="4">
    <source>
        <dbReference type="SMART" id="SM00047"/>
    </source>
</evidence>
<keyword evidence="6" id="KW-1185">Reference proteome</keyword>
<dbReference type="PRINTS" id="PR01002">
    <property type="entry name" value="FLGFLGJ"/>
</dbReference>
<dbReference type="PANTHER" id="PTHR33308:SF9">
    <property type="entry name" value="PEPTIDOGLYCAN HYDROLASE FLGJ"/>
    <property type="match status" value="1"/>
</dbReference>
<dbReference type="Proteomes" id="UP000182015">
    <property type="component" value="Unassembled WGS sequence"/>
</dbReference>
<dbReference type="Gene3D" id="4.10.80.30">
    <property type="entry name" value="DNA polymerase, domain 6"/>
    <property type="match status" value="1"/>
</dbReference>
<dbReference type="PANTHER" id="PTHR33308">
    <property type="entry name" value="PEPTIDOGLYCAN HYDROLASE FLGJ"/>
    <property type="match status" value="1"/>
</dbReference>
<accession>A0A1L8MPA2</accession>
<comment type="similarity">
    <text evidence="1">Belongs to the glycosyl hydrolase 73 family.</text>
</comment>
<feature type="domain" description="Mannosyl-glycoprotein endo-beta-N-acetylglucosamidase-like" evidence="4">
    <location>
        <begin position="47"/>
        <end position="202"/>
    </location>
</feature>
<dbReference type="Gene3D" id="1.10.530.10">
    <property type="match status" value="1"/>
</dbReference>